<reference evidence="1 2" key="1">
    <citation type="submission" date="2021-04" db="EMBL/GenBank/DDBJ databases">
        <title>Pseudomonas boanensis sp. nov., a bacterium isolated from river water used for household purposes in Boane District, Mozambique.</title>
        <authorList>
            <person name="Nicklasson M."/>
            <person name="Martin-Rodriguez A.J."/>
            <person name="Thorell K."/>
            <person name="Neves L."/>
            <person name="Mussagy A."/>
            <person name="Rydberg H.A."/>
            <person name="Hernroth B."/>
            <person name="Svensson-Stadler L."/>
            <person name="Sjoling A."/>
        </authorList>
    </citation>
    <scope>NUCLEOTIDE SEQUENCE [LARGE SCALE GENOMIC DNA]</scope>
    <source>
        <strain evidence="1 2">DB1</strain>
    </source>
</reference>
<evidence type="ECO:0000313" key="1">
    <source>
        <dbReference type="EMBL" id="MBT8768852.1"/>
    </source>
</evidence>
<keyword evidence="2" id="KW-1185">Reference proteome</keyword>
<sequence>MLRPWLHKFLHAIQALRTLPDQPFVLAEISNDLEPLRALNIRSPAQQGDIALSARLNQGVAQQPAVDGLRYETIHQVKGGTHDATVVVSSAWRSPFPLAGQAR</sequence>
<organism evidence="1 2">
    <name type="scientific">Metapseudomonas boanensis</name>
    <dbReference type="NCBI Taxonomy" id="2822138"/>
    <lineage>
        <taxon>Bacteria</taxon>
        <taxon>Pseudomonadati</taxon>
        <taxon>Pseudomonadota</taxon>
        <taxon>Gammaproteobacteria</taxon>
        <taxon>Pseudomonadales</taxon>
        <taxon>Pseudomonadaceae</taxon>
        <taxon>Metapseudomonas</taxon>
    </lineage>
</organism>
<name>A0ABS5XMD7_9GAMM</name>
<dbReference type="Proteomes" id="UP001519667">
    <property type="component" value="Unassembled WGS sequence"/>
</dbReference>
<proteinExistence type="predicted"/>
<dbReference type="EMBL" id="JAGTIS010000017">
    <property type="protein sequence ID" value="MBT8768852.1"/>
    <property type="molecule type" value="Genomic_DNA"/>
</dbReference>
<comment type="caution">
    <text evidence="1">The sequence shown here is derived from an EMBL/GenBank/DDBJ whole genome shotgun (WGS) entry which is preliminary data.</text>
</comment>
<protein>
    <submittedName>
        <fullName evidence="1">Uncharacterized protein</fullName>
    </submittedName>
</protein>
<gene>
    <name evidence="1" type="ORF">J7302_22350</name>
</gene>
<accession>A0ABS5XMD7</accession>
<evidence type="ECO:0000313" key="2">
    <source>
        <dbReference type="Proteomes" id="UP001519667"/>
    </source>
</evidence>
<dbReference type="RefSeq" id="WP_215379874.1">
    <property type="nucleotide sequence ID" value="NZ_JAGTIS010000017.1"/>
</dbReference>